<dbReference type="Proteomes" id="UP001165186">
    <property type="component" value="Unassembled WGS sequence"/>
</dbReference>
<evidence type="ECO:0000313" key="1">
    <source>
        <dbReference type="EMBL" id="GME24136.1"/>
    </source>
</evidence>
<proteinExistence type="predicted"/>
<organism evidence="1 2">
    <name type="scientific">Neofusicoccum parvum</name>
    <dbReference type="NCBI Taxonomy" id="310453"/>
    <lineage>
        <taxon>Eukaryota</taxon>
        <taxon>Fungi</taxon>
        <taxon>Dikarya</taxon>
        <taxon>Ascomycota</taxon>
        <taxon>Pezizomycotina</taxon>
        <taxon>Dothideomycetes</taxon>
        <taxon>Dothideomycetes incertae sedis</taxon>
        <taxon>Botryosphaeriales</taxon>
        <taxon>Botryosphaeriaceae</taxon>
        <taxon>Neofusicoccum</taxon>
    </lineage>
</organism>
<evidence type="ECO:0000313" key="2">
    <source>
        <dbReference type="Proteomes" id="UP001165186"/>
    </source>
</evidence>
<comment type="caution">
    <text evidence="1">The sequence shown here is derived from an EMBL/GenBank/DDBJ whole genome shotgun (WGS) entry which is preliminary data.</text>
</comment>
<dbReference type="EMBL" id="BSXG01000011">
    <property type="protein sequence ID" value="GME24136.1"/>
    <property type="molecule type" value="Genomic_DNA"/>
</dbReference>
<sequence length="290" mass="32290">MRSILYSTARILRTTQLRPTRPVSSQFRRPFPVQTRFSCAMASQHSHACCTIPPVVTDGYQPKGEYITVDGLKTYRTGPADAKHAILIIYDIFGFFPQTLQGADILATSDKERSYQVFIPDFFEGKPADISWYPPDNEEKGKKLGEFFAGPAAPAKTVARIPKVVDAINSQVSGLSSWGILGFCWGGKVTNLSSTEGTKFKAAVSAHPAMVDPADAEKVSVPYLLIYSKDEDEEAVKSWQKNLKVKGHIEPFKDQIHGFMAARSDLSDSRVKEEYTRGYKSVLAWFHENL</sequence>
<reference evidence="1" key="1">
    <citation type="submission" date="2024-09" db="EMBL/GenBank/DDBJ databases">
        <title>Draft Genome Sequences of Neofusicoccum parvum.</title>
        <authorList>
            <person name="Ashida A."/>
            <person name="Camagna M."/>
            <person name="Tanaka A."/>
            <person name="Takemoto D."/>
        </authorList>
    </citation>
    <scope>NUCLEOTIDE SEQUENCE</scope>
    <source>
        <strain evidence="1">PPO83</strain>
    </source>
</reference>
<accession>A0ACB5RVI5</accession>
<name>A0ACB5RVI5_9PEZI</name>
<keyword evidence="2" id="KW-1185">Reference proteome</keyword>
<keyword evidence="1" id="KW-0378">Hydrolase</keyword>
<gene>
    <name evidence="1" type="primary">g4805</name>
    <name evidence="1" type="ORF">NpPPO83_00004805</name>
</gene>
<protein>
    <submittedName>
        <fullName evidence="1">Dienelactone hydrolase</fullName>
    </submittedName>
</protein>